<dbReference type="Proteomes" id="UP001162261">
    <property type="component" value="Unassembled WGS sequence"/>
</dbReference>
<dbReference type="AlphaFoldDB" id="A0AA42XH32"/>
<evidence type="ECO:0000313" key="2">
    <source>
        <dbReference type="Proteomes" id="UP001162261"/>
    </source>
</evidence>
<accession>A0AA42XH32</accession>
<protein>
    <submittedName>
        <fullName evidence="1">DUF3944 domain-containing protein</fullName>
    </submittedName>
</protein>
<dbReference type="EMBL" id="JAOCLH010000020">
    <property type="protein sequence ID" value="MDH2172968.1"/>
    <property type="molecule type" value="Genomic_DNA"/>
</dbReference>
<name>A0AA42XH32_ACIJO</name>
<gene>
    <name evidence="1" type="ORF">N5J46_11140</name>
</gene>
<sequence length="241" mass="27111">MAKEAKFIEDPDLAFLQYLDYKDLKLLADTLIKDVEGTEQWTGSLKKTLLANMKMYETEELLYKNSWKAIVAEIQLFGGDTFVNLVRRKGVIYKEILGDVANKIDVDFHKKTTSIEQLEERIHRKLFGKVMSLNDIEKMNNILKEKGYLGLTSLKAKPLNTLKKNKKVGWTASGIGGTLLTGLNTAAVLATRVNPLLAVANAPAVAKELSAPAYRVTIPVVCIVAMLRIKYQQNKQQYDEF</sequence>
<evidence type="ECO:0000313" key="1">
    <source>
        <dbReference type="EMBL" id="MDH2172968.1"/>
    </source>
</evidence>
<dbReference type="RefSeq" id="WP_279693653.1">
    <property type="nucleotide sequence ID" value="NZ_JAOCLE010000020.1"/>
</dbReference>
<proteinExistence type="predicted"/>
<reference evidence="1" key="1">
    <citation type="submission" date="2022-09" db="EMBL/GenBank/DDBJ databases">
        <title>Intensive care unit water sources are persistently colonized with multi-drug resistant bacteria and are the site of extensive horizontal gene transfer of antibiotic resistance genes.</title>
        <authorList>
            <person name="Diorio-Toth L."/>
        </authorList>
    </citation>
    <scope>NUCLEOTIDE SEQUENCE</scope>
    <source>
        <strain evidence="1">GD03649</strain>
    </source>
</reference>
<organism evidence="1 2">
    <name type="scientific">Acinetobacter johnsonii</name>
    <dbReference type="NCBI Taxonomy" id="40214"/>
    <lineage>
        <taxon>Bacteria</taxon>
        <taxon>Pseudomonadati</taxon>
        <taxon>Pseudomonadota</taxon>
        <taxon>Gammaproteobacteria</taxon>
        <taxon>Moraxellales</taxon>
        <taxon>Moraxellaceae</taxon>
        <taxon>Acinetobacter</taxon>
    </lineage>
</organism>
<comment type="caution">
    <text evidence="1">The sequence shown here is derived from an EMBL/GenBank/DDBJ whole genome shotgun (WGS) entry which is preliminary data.</text>
</comment>